<sequence>MTNNNERNKPLGWEIIDDDDVTSQHNSEASIDIVSLLRQASDEVQNIEQSEDVEHSQQTRKQSTSKKPKAPKQVPILYTDILDNYTDFSFLKYKLTGDAIIEDGRVNRTKSKSKPVAICNMDHFGFSKKDLFRKSCKHFVESKPHLNLISANNNSIKSIKLFNINEMKQSKDIKFKDKEVLGRFLFGIELAGLNHGINGFEHFIHLIAYLFKDEFIHAIGTYDYKDKILKKVKELPIQEHLESLNEYIEMYEKKTFPIISPLKYIEEEQHQDLDSEEDQNEEHEHFNEFNTGVVSTTKKHSKEKQQPQKETNIENDDNEWHDIDSSMDDDVEEVVNIVEQSRVDVVNNESSKFTFTKKMVRDIYGKQESRMSCLNYSKFSKITESDNTKDSVLRKATAILNIQTLLKFGVQVDEENSIVVASMLKVLEESIRYHINWIKEAEKDETLSKKLKKEDLEIDLKVFYFKLNLDEASGTVTFAIQLLNGKSHGNPESRLNVTTLAAWRGGEEKMRSKVVM</sequence>
<dbReference type="VEuPathDB" id="AmoebaDB:NAEGRDRAFT_66508"/>
<gene>
    <name evidence="2" type="ORF">NAEGRDRAFT_66508</name>
</gene>
<feature type="region of interest" description="Disordered" evidence="1">
    <location>
        <begin position="47"/>
        <end position="71"/>
    </location>
</feature>
<name>D2VCB1_NAEGR</name>
<proteinExistence type="predicted"/>
<dbReference type="KEGG" id="ngr:NAEGRDRAFT_66508"/>
<evidence type="ECO:0000256" key="1">
    <source>
        <dbReference type="SAM" id="MobiDB-lite"/>
    </source>
</evidence>
<organism evidence="3">
    <name type="scientific">Naegleria gruberi</name>
    <name type="common">Amoeba</name>
    <dbReference type="NCBI Taxonomy" id="5762"/>
    <lineage>
        <taxon>Eukaryota</taxon>
        <taxon>Discoba</taxon>
        <taxon>Heterolobosea</taxon>
        <taxon>Tetramitia</taxon>
        <taxon>Eutetramitia</taxon>
        <taxon>Vahlkampfiidae</taxon>
        <taxon>Naegleria</taxon>
    </lineage>
</organism>
<dbReference type="Proteomes" id="UP000006671">
    <property type="component" value="Unassembled WGS sequence"/>
</dbReference>
<accession>D2VCB1</accession>
<evidence type="ECO:0000313" key="3">
    <source>
        <dbReference type="Proteomes" id="UP000006671"/>
    </source>
</evidence>
<dbReference type="AlphaFoldDB" id="D2VCB1"/>
<dbReference type="RefSeq" id="XP_002678368.1">
    <property type="nucleotide sequence ID" value="XM_002678322.1"/>
</dbReference>
<protein>
    <submittedName>
        <fullName evidence="2">Predicted protein</fullName>
    </submittedName>
</protein>
<dbReference type="GeneID" id="8857241"/>
<dbReference type="InParanoid" id="D2VCB1"/>
<evidence type="ECO:0000313" key="2">
    <source>
        <dbReference type="EMBL" id="EFC45624.1"/>
    </source>
</evidence>
<reference evidence="2 3" key="1">
    <citation type="journal article" date="2010" name="Cell">
        <title>The genome of Naegleria gruberi illuminates early eukaryotic versatility.</title>
        <authorList>
            <person name="Fritz-Laylin L.K."/>
            <person name="Prochnik S.E."/>
            <person name="Ginger M.L."/>
            <person name="Dacks J.B."/>
            <person name="Carpenter M.L."/>
            <person name="Field M.C."/>
            <person name="Kuo A."/>
            <person name="Paredez A."/>
            <person name="Chapman J."/>
            <person name="Pham J."/>
            <person name="Shu S."/>
            <person name="Neupane R."/>
            <person name="Cipriano M."/>
            <person name="Mancuso J."/>
            <person name="Tu H."/>
            <person name="Salamov A."/>
            <person name="Lindquist E."/>
            <person name="Shapiro H."/>
            <person name="Lucas S."/>
            <person name="Grigoriev I.V."/>
            <person name="Cande W.Z."/>
            <person name="Fulton C."/>
            <person name="Rokhsar D.S."/>
            <person name="Dawson S.C."/>
        </authorList>
    </citation>
    <scope>NUCLEOTIDE SEQUENCE [LARGE SCALE GENOMIC DNA]</scope>
    <source>
        <strain evidence="2 3">NEG-M</strain>
    </source>
</reference>
<feature type="region of interest" description="Disordered" evidence="1">
    <location>
        <begin position="1"/>
        <end position="24"/>
    </location>
</feature>
<feature type="region of interest" description="Disordered" evidence="1">
    <location>
        <begin position="269"/>
        <end position="324"/>
    </location>
</feature>
<dbReference type="EMBL" id="GG738862">
    <property type="protein sequence ID" value="EFC45624.1"/>
    <property type="molecule type" value="Genomic_DNA"/>
</dbReference>
<keyword evidence="3" id="KW-1185">Reference proteome</keyword>